<dbReference type="CDD" id="cd07034">
    <property type="entry name" value="TPP_PYR_PFOR_IOR-alpha_like"/>
    <property type="match status" value="1"/>
</dbReference>
<feature type="domain" description="Pyruvate/ketoisovalerate oxidoreductase catalytic" evidence="2">
    <location>
        <begin position="13"/>
        <end position="213"/>
    </location>
</feature>
<dbReference type="SUPFAM" id="SSF53323">
    <property type="entry name" value="Pyruvate-ferredoxin oxidoreductase, PFOR, domain III"/>
    <property type="match status" value="1"/>
</dbReference>
<evidence type="ECO:0000259" key="2">
    <source>
        <dbReference type="Pfam" id="PF01558"/>
    </source>
</evidence>
<dbReference type="Pfam" id="PF01558">
    <property type="entry name" value="POR"/>
    <property type="match status" value="1"/>
</dbReference>
<keyword evidence="5" id="KW-1185">Reference proteome</keyword>
<dbReference type="EMBL" id="JBHLTW010000007">
    <property type="protein sequence ID" value="MFC0595110.1"/>
    <property type="molecule type" value="Genomic_DNA"/>
</dbReference>
<evidence type="ECO:0000313" key="4">
    <source>
        <dbReference type="EMBL" id="MFC0595110.1"/>
    </source>
</evidence>
<comment type="caution">
    <text evidence="4">The sequence shown here is derived from an EMBL/GenBank/DDBJ whole genome shotgun (WGS) entry which is preliminary data.</text>
</comment>
<dbReference type="Gene3D" id="3.40.920.10">
    <property type="entry name" value="Pyruvate-ferredoxin oxidoreductase, PFOR, domain III"/>
    <property type="match status" value="1"/>
</dbReference>
<dbReference type="InterPro" id="IPR019752">
    <property type="entry name" value="Pyrv/ketoisovalerate_OxRed_cat"/>
</dbReference>
<keyword evidence="1" id="KW-0560">Oxidoreductase</keyword>
<dbReference type="SUPFAM" id="SSF52518">
    <property type="entry name" value="Thiamin diphosphate-binding fold (THDP-binding)"/>
    <property type="match status" value="1"/>
</dbReference>
<reference evidence="4 5" key="1">
    <citation type="submission" date="2024-09" db="EMBL/GenBank/DDBJ databases">
        <authorList>
            <person name="Sun Q."/>
            <person name="Mori K."/>
        </authorList>
    </citation>
    <scope>NUCLEOTIDE SEQUENCE [LARGE SCALE GENOMIC DNA]</scope>
    <source>
        <strain evidence="4 5">NCAIM B.02340</strain>
    </source>
</reference>
<dbReference type="Proteomes" id="UP001589830">
    <property type="component" value="Unassembled WGS sequence"/>
</dbReference>
<dbReference type="InterPro" id="IPR009014">
    <property type="entry name" value="Transketo_C/PFOR_II"/>
</dbReference>
<accession>A0ABV6PZ18</accession>
<dbReference type="NCBIfam" id="TIGR03710">
    <property type="entry name" value="OAFO_sf"/>
    <property type="match status" value="1"/>
</dbReference>
<organism evidence="4 5">
    <name type="scientific">Thermus composti</name>
    <dbReference type="NCBI Taxonomy" id="532059"/>
    <lineage>
        <taxon>Bacteria</taxon>
        <taxon>Thermotogati</taxon>
        <taxon>Deinococcota</taxon>
        <taxon>Deinococci</taxon>
        <taxon>Thermales</taxon>
        <taxon>Thermaceae</taxon>
        <taxon>Thermus</taxon>
    </lineage>
</organism>
<protein>
    <submittedName>
        <fullName evidence="4">2-oxoacid:acceptor oxidoreductase subunit alpha</fullName>
    </submittedName>
</protein>
<dbReference type="Gene3D" id="3.40.50.970">
    <property type="match status" value="1"/>
</dbReference>
<evidence type="ECO:0000313" key="5">
    <source>
        <dbReference type="Proteomes" id="UP001589830"/>
    </source>
</evidence>
<dbReference type="InterPro" id="IPR022367">
    <property type="entry name" value="2-oxoacid/accept_OxRdtase_asu"/>
</dbReference>
<dbReference type="Gene3D" id="3.40.50.920">
    <property type="match status" value="1"/>
</dbReference>
<dbReference type="Pfam" id="PF01855">
    <property type="entry name" value="POR_N"/>
    <property type="match status" value="1"/>
</dbReference>
<proteinExistence type="predicted"/>
<evidence type="ECO:0000256" key="1">
    <source>
        <dbReference type="ARBA" id="ARBA00023002"/>
    </source>
</evidence>
<dbReference type="InterPro" id="IPR050722">
    <property type="entry name" value="Pyruvate:ferred/Flavod_OxRd"/>
</dbReference>
<gene>
    <name evidence="4" type="ORF">ACFFFP_02800</name>
</gene>
<dbReference type="InterPro" id="IPR029061">
    <property type="entry name" value="THDP-binding"/>
</dbReference>
<feature type="domain" description="Pyruvate flavodoxin/ferredoxin oxidoreductase pyrimidine binding" evidence="3">
    <location>
        <begin position="245"/>
        <end position="481"/>
    </location>
</feature>
<evidence type="ECO:0000259" key="3">
    <source>
        <dbReference type="Pfam" id="PF01855"/>
    </source>
</evidence>
<dbReference type="InterPro" id="IPR002869">
    <property type="entry name" value="Pyrv_flavodox_OxRed_cen"/>
</dbReference>
<dbReference type="SUPFAM" id="SSF52922">
    <property type="entry name" value="TK C-terminal domain-like"/>
    <property type="match status" value="1"/>
</dbReference>
<name>A0ABV6PZ18_9DEIN</name>
<sequence length="619" mass="67650">MEELTWRVGGPQGGGIETAATLFARAVAKGGWWVATKREYHSNIMGRHSYLDVRLARKPVGAFRDQVDFLVALDGETLARHLGEVREGGVVLYDPRVLDLTVHKLPMLDHRVAEDLARRFGQADPSLREILSAYAEAGVQPLPYPFEAVADRIGAELGVPSLQARRTLNTIAVAASLHLLGFPLEPLLEALALQFKGKVKVLELNQKVAEAVYREEVPSLPFRLSPNGHEPGRVYLTGAQAAALGKLAGGLRFQTYYPISPATDESVFLEAHTHLPGADVIVVQTEDEIAAVNMALGAALAGAKAATATSGPGFSLMTEGLGFAGMIEAPLVVTLYQRGGPSTGMPTRTEQGDLMFAIRGGHGEYPRLVLASGDLLDAFLDAQKALAWAWRYQTVVVHLLDKFLASTGQLLPEEALRVLSLDGEKRLPPKAGKPTPFPRYAPEADGISPFPPLGTQGVFYWMTSDEHDPLGHITEDPVLREAQMEKRMQKLKTAQKEIPKEDQYTLYRDGEVLVLGFGSVKGTLLEALDHLPGVGYLHLRLLWPFPEIAPLLKGKRLVTVEHNYSGQLADLVQQETLQRVHHRVVKYNGRPITLDEAVEALKAIREGRAGERIVLRKGV</sequence>
<dbReference type="InterPro" id="IPR002880">
    <property type="entry name" value="Pyrv_Fd/Flavodoxin_OxRdtase_N"/>
</dbReference>
<dbReference type="PANTHER" id="PTHR32154">
    <property type="entry name" value="PYRUVATE-FLAVODOXIN OXIDOREDUCTASE-RELATED"/>
    <property type="match status" value="1"/>
</dbReference>
<dbReference type="PANTHER" id="PTHR32154:SF16">
    <property type="entry name" value="PYRUVATE FLAVODOXIN_FERREDOXIN OXIDOREDUCTASE DOMAIN PROTEIN"/>
    <property type="match status" value="1"/>
</dbReference>
<dbReference type="RefSeq" id="WP_188847806.1">
    <property type="nucleotide sequence ID" value="NZ_BMPJ01000021.1"/>
</dbReference>